<feature type="transmembrane region" description="Helical" evidence="9">
    <location>
        <begin position="388"/>
        <end position="405"/>
    </location>
</feature>
<feature type="transmembrane region" description="Helical" evidence="9">
    <location>
        <begin position="449"/>
        <end position="472"/>
    </location>
</feature>
<keyword evidence="10" id="KW-0645">Protease</keyword>
<evidence type="ECO:0000256" key="9">
    <source>
        <dbReference type="SAM" id="Phobius"/>
    </source>
</evidence>
<feature type="transmembrane region" description="Helical" evidence="9">
    <location>
        <begin position="417"/>
        <end position="437"/>
    </location>
</feature>
<feature type="region of interest" description="Disordered" evidence="8">
    <location>
        <begin position="1"/>
        <end position="93"/>
    </location>
</feature>
<dbReference type="GO" id="GO:0004177">
    <property type="term" value="F:aminopeptidase activity"/>
    <property type="evidence" value="ECO:0007669"/>
    <property type="project" value="UniProtKB-KW"/>
</dbReference>
<dbReference type="GO" id="GO:0006506">
    <property type="term" value="P:GPI anchor biosynthetic process"/>
    <property type="evidence" value="ECO:0007669"/>
    <property type="project" value="UniProtKB-KW"/>
</dbReference>
<dbReference type="EC" id="3.4.11.19" evidence="10"/>
<evidence type="ECO:0000313" key="11">
    <source>
        <dbReference type="Proteomes" id="UP001161017"/>
    </source>
</evidence>
<comment type="caution">
    <text evidence="10">The sequence shown here is derived from an EMBL/GenBank/DDBJ whole genome shotgun (WGS) entry which is preliminary data.</text>
</comment>
<protein>
    <submittedName>
        <fullName evidence="10">Glycosylphosphatidylinositol anchor biosynthesis</fullName>
        <ecNumber evidence="10">3.4.11.19</ecNumber>
    </submittedName>
</protein>
<keyword evidence="7 9" id="KW-0472">Membrane</keyword>
<organism evidence="10 11">
    <name type="scientific">Ramalina farinacea</name>
    <dbReference type="NCBI Taxonomy" id="258253"/>
    <lineage>
        <taxon>Eukaryota</taxon>
        <taxon>Fungi</taxon>
        <taxon>Dikarya</taxon>
        <taxon>Ascomycota</taxon>
        <taxon>Pezizomycotina</taxon>
        <taxon>Lecanoromycetes</taxon>
        <taxon>OSLEUM clade</taxon>
        <taxon>Lecanoromycetidae</taxon>
        <taxon>Lecanorales</taxon>
        <taxon>Lecanorineae</taxon>
        <taxon>Ramalinaceae</taxon>
        <taxon>Ramalina</taxon>
    </lineage>
</organism>
<keyword evidence="10" id="KW-0378">Hydrolase</keyword>
<keyword evidence="6 9" id="KW-1133">Transmembrane helix</keyword>
<keyword evidence="5 9" id="KW-0812">Transmembrane</keyword>
<dbReference type="PANTHER" id="PTHR12982">
    <property type="entry name" value="PHOSPHATIDYLINOSITOL GLYCAN, CLASS C"/>
    <property type="match status" value="1"/>
</dbReference>
<evidence type="ECO:0000256" key="3">
    <source>
        <dbReference type="ARBA" id="ARBA00008321"/>
    </source>
</evidence>
<comment type="similarity">
    <text evidence="3">Belongs to the PIGC family.</text>
</comment>
<keyword evidence="11" id="KW-1185">Reference proteome</keyword>
<dbReference type="PANTHER" id="PTHR12982:SF0">
    <property type="entry name" value="PHOSPHATIDYLINOSITOL N-ACETYLGLUCOSAMINYLTRANSFERASE SUBUNIT C"/>
    <property type="match status" value="1"/>
</dbReference>
<evidence type="ECO:0000256" key="6">
    <source>
        <dbReference type="ARBA" id="ARBA00022989"/>
    </source>
</evidence>
<feature type="region of interest" description="Disordered" evidence="8">
    <location>
        <begin position="247"/>
        <end position="283"/>
    </location>
</feature>
<keyword evidence="10" id="KW-0031">Aminopeptidase</keyword>
<evidence type="ECO:0000313" key="10">
    <source>
        <dbReference type="EMBL" id="MDI1486859.1"/>
    </source>
</evidence>
<dbReference type="InterPro" id="IPR009450">
    <property type="entry name" value="Plno_GlcNAc_GPI2"/>
</dbReference>
<comment type="subcellular location">
    <subcellularLocation>
        <location evidence="1">Membrane</location>
        <topology evidence="1">Multi-pass membrane protein</topology>
    </subcellularLocation>
</comment>
<feature type="compositionally biased region" description="Polar residues" evidence="8">
    <location>
        <begin position="261"/>
        <end position="283"/>
    </location>
</feature>
<evidence type="ECO:0000256" key="1">
    <source>
        <dbReference type="ARBA" id="ARBA00004141"/>
    </source>
</evidence>
<dbReference type="Proteomes" id="UP001161017">
    <property type="component" value="Unassembled WGS sequence"/>
</dbReference>
<evidence type="ECO:0000256" key="7">
    <source>
        <dbReference type="ARBA" id="ARBA00023136"/>
    </source>
</evidence>
<evidence type="ECO:0000256" key="2">
    <source>
        <dbReference type="ARBA" id="ARBA00004687"/>
    </source>
</evidence>
<keyword evidence="4" id="KW-0337">GPI-anchor biosynthesis</keyword>
<sequence>MTPTQAVPNAPIIHNYNFNQKPPVPSRPFTDPSRLAPEDAFYAHSPPRTRPQPSESYSELDGDAVTTSIPSLRGSASSRRRRGRDRHRSGSRRGKKAWQKLLWVKQKDYPDNYTDASFLSRLQWNRGVRPYDFWPLVADSTVIVQHISSVAIFVCSFVGIYQQRVSPVSVVSWGSASTVLGWVLWDFWVGQAGVLRSGPEPTNVLNKDQGEFINGSAVSSSTSANVLTPSSQSSDLRPIGLGLSLPPVTSSTQKGHRHSHSQASMSSGPSVPSPTLSHNPSHSLLNAAHPATTLYNSPRTHQRLATVKSAILIYIALHGLSPILKSLTESTTPDSIWAMSCWLMGINIFFFDYSGGLGGVRFPASLSTNAALMASTVLASRLPSTTHVFSLTLFSIEVFGLFPVFRRHLRHMSWRGHILLTLALMIGAGTGLGLTISGKPFWGGGWKRAIAGAVIWAMGSIVGMGGCSWWLIGLQRYKNVVRGPWDPARPVIRGGGWD</sequence>
<accession>A0AA43QK77</accession>
<name>A0AA43QK77_9LECA</name>
<evidence type="ECO:0000256" key="5">
    <source>
        <dbReference type="ARBA" id="ARBA00022692"/>
    </source>
</evidence>
<dbReference type="Pfam" id="PF06432">
    <property type="entry name" value="GPI2"/>
    <property type="match status" value="1"/>
</dbReference>
<gene>
    <name evidence="10" type="primary">GPI2_1</name>
    <name evidence="10" type="ORF">OHK93_006121</name>
</gene>
<proteinExistence type="inferred from homology"/>
<evidence type="ECO:0000256" key="4">
    <source>
        <dbReference type="ARBA" id="ARBA00022502"/>
    </source>
</evidence>
<dbReference type="GO" id="GO:0000506">
    <property type="term" value="C:glycosylphosphatidylinositol-N-acetylglucosaminyltransferase (GPI-GnT) complex"/>
    <property type="evidence" value="ECO:0007669"/>
    <property type="project" value="TreeGrafter"/>
</dbReference>
<feature type="compositionally biased region" description="Basic residues" evidence="8">
    <location>
        <begin position="78"/>
        <end position="93"/>
    </location>
</feature>
<evidence type="ECO:0000256" key="8">
    <source>
        <dbReference type="SAM" id="MobiDB-lite"/>
    </source>
</evidence>
<reference evidence="10" key="1">
    <citation type="journal article" date="2023" name="Genome Biol. Evol.">
        <title>First Whole Genome Sequence and Flow Cytometry Genome Size Data for the Lichen-Forming Fungus Ramalina farinacea (Ascomycota).</title>
        <authorList>
            <person name="Llewellyn T."/>
            <person name="Mian S."/>
            <person name="Hill R."/>
            <person name="Leitch I.J."/>
            <person name="Gaya E."/>
        </authorList>
    </citation>
    <scope>NUCLEOTIDE SEQUENCE</scope>
    <source>
        <strain evidence="10">LIQ254RAFAR</strain>
    </source>
</reference>
<dbReference type="AlphaFoldDB" id="A0AA43QK77"/>
<comment type="pathway">
    <text evidence="2">Glycolipid biosynthesis; glycosylphosphatidylinositol-anchor biosynthesis.</text>
</comment>
<dbReference type="EMBL" id="JAPUFD010000004">
    <property type="protein sequence ID" value="MDI1486859.1"/>
    <property type="molecule type" value="Genomic_DNA"/>
</dbReference>